<organism evidence="1 2">
    <name type="scientific">Ktedonobacter robiniae</name>
    <dbReference type="NCBI Taxonomy" id="2778365"/>
    <lineage>
        <taxon>Bacteria</taxon>
        <taxon>Bacillati</taxon>
        <taxon>Chloroflexota</taxon>
        <taxon>Ktedonobacteria</taxon>
        <taxon>Ktedonobacterales</taxon>
        <taxon>Ktedonobacteraceae</taxon>
        <taxon>Ktedonobacter</taxon>
    </lineage>
</organism>
<comment type="caution">
    <text evidence="1">The sequence shown here is derived from an EMBL/GenBank/DDBJ whole genome shotgun (WGS) entry which is preliminary data.</text>
</comment>
<dbReference type="InterPro" id="IPR010982">
    <property type="entry name" value="Lambda_DNA-bd_dom_sf"/>
</dbReference>
<dbReference type="Proteomes" id="UP000654345">
    <property type="component" value="Unassembled WGS sequence"/>
</dbReference>
<proteinExistence type="predicted"/>
<dbReference type="CDD" id="cd00093">
    <property type="entry name" value="HTH_XRE"/>
    <property type="match status" value="1"/>
</dbReference>
<sequence length="185" mass="20827">MLVYIKMKLAEKIKHLRAVEGELRGYNRPMTQMEVVKAMQEELDASISQAYFSQLESGKRLHLTASSRDLLSRFFNVHPGYLVDDPPDFSTDLLTSLDTGNDRLSTWLDASAAEWRSEPELSGFLQFLASTSDPRRYLALFQRLATLSLEELGAVAEALTSDAEPVAENDQIAAYFEEFGNEEVL</sequence>
<dbReference type="Gene3D" id="1.10.260.40">
    <property type="entry name" value="lambda repressor-like DNA-binding domains"/>
    <property type="match status" value="1"/>
</dbReference>
<evidence type="ECO:0000313" key="1">
    <source>
        <dbReference type="EMBL" id="GHO54688.1"/>
    </source>
</evidence>
<keyword evidence="2" id="KW-1185">Reference proteome</keyword>
<dbReference type="EMBL" id="BNJG01000001">
    <property type="protein sequence ID" value="GHO54688.1"/>
    <property type="molecule type" value="Genomic_DNA"/>
</dbReference>
<reference evidence="1 2" key="1">
    <citation type="journal article" date="2021" name="Int. J. Syst. Evol. Microbiol.">
        <title>Reticulibacter mediterranei gen. nov., sp. nov., within the new family Reticulibacteraceae fam. nov., and Ktedonospora formicarum gen. nov., sp. nov., Ktedonobacter robiniae sp. nov., Dictyobacter formicarum sp. nov. and Dictyobacter arantiisoli sp. nov., belonging to the class Ktedonobacteria.</title>
        <authorList>
            <person name="Yabe S."/>
            <person name="Zheng Y."/>
            <person name="Wang C.M."/>
            <person name="Sakai Y."/>
            <person name="Abe K."/>
            <person name="Yokota A."/>
            <person name="Donadio S."/>
            <person name="Cavaletti L."/>
            <person name="Monciardini P."/>
        </authorList>
    </citation>
    <scope>NUCLEOTIDE SEQUENCE [LARGE SCALE GENOMIC DNA]</scope>
    <source>
        <strain evidence="1 2">SOSP1-30</strain>
    </source>
</reference>
<evidence type="ECO:0000313" key="2">
    <source>
        <dbReference type="Proteomes" id="UP000654345"/>
    </source>
</evidence>
<name>A0ABQ3UPM2_9CHLR</name>
<accession>A0ABQ3UPM2</accession>
<dbReference type="InterPro" id="IPR001387">
    <property type="entry name" value="Cro/C1-type_HTH"/>
</dbReference>
<evidence type="ECO:0008006" key="3">
    <source>
        <dbReference type="Google" id="ProtNLM"/>
    </source>
</evidence>
<gene>
    <name evidence="1" type="ORF">KSB_31630</name>
</gene>
<protein>
    <recommendedName>
        <fullName evidence="3">HTH cro/C1-type domain-containing protein</fullName>
    </recommendedName>
</protein>